<dbReference type="EMBL" id="KB446546">
    <property type="protein sequence ID" value="EME39018.1"/>
    <property type="molecule type" value="Genomic_DNA"/>
</dbReference>
<keyword evidence="3" id="KW-1185">Reference proteome</keyword>
<proteinExistence type="predicted"/>
<dbReference type="Proteomes" id="UP000016933">
    <property type="component" value="Unassembled WGS sequence"/>
</dbReference>
<reference evidence="3" key="1">
    <citation type="journal article" date="2012" name="PLoS Genet.">
        <title>The genomes of the fungal plant pathogens Cladosporium fulvum and Dothistroma septosporum reveal adaptation to different hosts and lifestyles but also signatures of common ancestry.</title>
        <authorList>
            <person name="de Wit P.J.G.M."/>
            <person name="van der Burgt A."/>
            <person name="Oekmen B."/>
            <person name="Stergiopoulos I."/>
            <person name="Abd-Elsalam K.A."/>
            <person name="Aerts A.L."/>
            <person name="Bahkali A.H."/>
            <person name="Beenen H.G."/>
            <person name="Chettri P."/>
            <person name="Cox M.P."/>
            <person name="Datema E."/>
            <person name="de Vries R.P."/>
            <person name="Dhillon B."/>
            <person name="Ganley A.R."/>
            <person name="Griffiths S.A."/>
            <person name="Guo Y."/>
            <person name="Hamelin R.C."/>
            <person name="Henrissat B."/>
            <person name="Kabir M.S."/>
            <person name="Jashni M.K."/>
            <person name="Kema G."/>
            <person name="Klaubauf S."/>
            <person name="Lapidus A."/>
            <person name="Levasseur A."/>
            <person name="Lindquist E."/>
            <person name="Mehrabi R."/>
            <person name="Ohm R.A."/>
            <person name="Owen T.J."/>
            <person name="Salamov A."/>
            <person name="Schwelm A."/>
            <person name="Schijlen E."/>
            <person name="Sun H."/>
            <person name="van den Burg H.A."/>
            <person name="van Ham R.C.H.J."/>
            <person name="Zhang S."/>
            <person name="Goodwin S.B."/>
            <person name="Grigoriev I.V."/>
            <person name="Collemare J."/>
            <person name="Bradshaw R.E."/>
        </authorList>
    </citation>
    <scope>NUCLEOTIDE SEQUENCE [LARGE SCALE GENOMIC DNA]</scope>
    <source>
        <strain evidence="3">NZE10 / CBS 128990</strain>
    </source>
</reference>
<dbReference type="InterPro" id="IPR056672">
    <property type="entry name" value="DUF7770"/>
</dbReference>
<evidence type="ECO:0000313" key="3">
    <source>
        <dbReference type="Proteomes" id="UP000016933"/>
    </source>
</evidence>
<dbReference type="STRING" id="675120.M2WJ65"/>
<dbReference type="OrthoDB" id="3739692at2759"/>
<feature type="domain" description="DUF7770" evidence="1">
    <location>
        <begin position="25"/>
        <end position="177"/>
    </location>
</feature>
<sequence>MSSLQNPYVRIQVQNSDWNKQVSKITIVVHTEGQWESSSLSNNHVTQYLSLAGGGTVQINERHVDEDDINGRFEMVSRNYSYDQSRSMITDFDIPLHPQQRPTVRAIYNIISGGGFNDFCFAPGGMGCRHWHITIVALYEMNGWAIAFSAIGLLDNLSFLYSRAAERVPTSIKPGTFDVDAAQELAQTTWQNMETQVETSLQPMILQRQTLASLSHNLDNNPRLAAQQLQQLQNRGWVLRNSAAVRSSLAAAQRDEAATRARLETIMTVLEEMKRLSEARSEE</sequence>
<dbReference type="eggNOG" id="ENOG502TF8D">
    <property type="taxonomic scope" value="Eukaryota"/>
</dbReference>
<evidence type="ECO:0000313" key="2">
    <source>
        <dbReference type="EMBL" id="EME39018.1"/>
    </source>
</evidence>
<gene>
    <name evidence="2" type="ORF">DOTSEDRAFT_29200</name>
</gene>
<accession>M2WJ65</accession>
<organism evidence="2 3">
    <name type="scientific">Dothistroma septosporum (strain NZE10 / CBS 128990)</name>
    <name type="common">Red band needle blight fungus</name>
    <name type="synonym">Mycosphaerella pini</name>
    <dbReference type="NCBI Taxonomy" id="675120"/>
    <lineage>
        <taxon>Eukaryota</taxon>
        <taxon>Fungi</taxon>
        <taxon>Dikarya</taxon>
        <taxon>Ascomycota</taxon>
        <taxon>Pezizomycotina</taxon>
        <taxon>Dothideomycetes</taxon>
        <taxon>Dothideomycetidae</taxon>
        <taxon>Mycosphaerellales</taxon>
        <taxon>Mycosphaerellaceae</taxon>
        <taxon>Dothistroma</taxon>
    </lineage>
</organism>
<evidence type="ECO:0000259" key="1">
    <source>
        <dbReference type="Pfam" id="PF24968"/>
    </source>
</evidence>
<reference evidence="2 3" key="2">
    <citation type="journal article" date="2012" name="PLoS Pathog.">
        <title>Diverse lifestyles and strategies of plant pathogenesis encoded in the genomes of eighteen Dothideomycetes fungi.</title>
        <authorList>
            <person name="Ohm R.A."/>
            <person name="Feau N."/>
            <person name="Henrissat B."/>
            <person name="Schoch C.L."/>
            <person name="Horwitz B.A."/>
            <person name="Barry K.W."/>
            <person name="Condon B.J."/>
            <person name="Copeland A.C."/>
            <person name="Dhillon B."/>
            <person name="Glaser F."/>
            <person name="Hesse C.N."/>
            <person name="Kosti I."/>
            <person name="LaButti K."/>
            <person name="Lindquist E.A."/>
            <person name="Lucas S."/>
            <person name="Salamov A.A."/>
            <person name="Bradshaw R.E."/>
            <person name="Ciuffetti L."/>
            <person name="Hamelin R.C."/>
            <person name="Kema G.H.J."/>
            <person name="Lawrence C."/>
            <person name="Scott J.A."/>
            <person name="Spatafora J.W."/>
            <person name="Turgeon B.G."/>
            <person name="de Wit P.J.G.M."/>
            <person name="Zhong S."/>
            <person name="Goodwin S.B."/>
            <person name="Grigoriev I.V."/>
        </authorList>
    </citation>
    <scope>NUCLEOTIDE SEQUENCE [LARGE SCALE GENOMIC DNA]</scope>
    <source>
        <strain evidence="3">NZE10 / CBS 128990</strain>
    </source>
</reference>
<dbReference type="HOGENOM" id="CLU_983606_0_0_1"/>
<dbReference type="AlphaFoldDB" id="M2WJ65"/>
<name>M2WJ65_DOTSN</name>
<protein>
    <recommendedName>
        <fullName evidence="1">DUF7770 domain-containing protein</fullName>
    </recommendedName>
</protein>
<dbReference type="Pfam" id="PF24968">
    <property type="entry name" value="DUF7770"/>
    <property type="match status" value="1"/>
</dbReference>